<sequence length="261" mass="29805">MVELTDIEKKLPYVKYYYQELAQIPVEKQKIAMGKAADSAKALSIEEKNKFLVGQATELEIGFCVTRLGTGFVANKTFMKNVTVEMLDWWFGWHSVSSDLRYKIWDSEDHYYARADKPEYVLDPGVPNYQKTWGVNHEILEDIGMGPDKLTLCFKNPKDFGYDISLIRTKYCNSLVCAIGVGACPAFMTHKFYAVDGGTMFESRFWIGYAFNNGEIVKVIPEGKSVPEEVVRALFSHNIKEFSNLAKILPQVYVEEKNNWG</sequence>
<protein>
    <recommendedName>
        <fullName evidence="6">DAPG hydrolase PhiG domain-containing protein</fullName>
    </recommendedName>
</protein>
<evidence type="ECO:0000256" key="5">
    <source>
        <dbReference type="ARBA" id="ARBA00023459"/>
    </source>
</evidence>
<evidence type="ECO:0000259" key="6">
    <source>
        <dbReference type="Pfam" id="PF18089"/>
    </source>
</evidence>
<evidence type="ECO:0000256" key="3">
    <source>
        <dbReference type="ARBA" id="ARBA00022801"/>
    </source>
</evidence>
<organism evidence="7 8">
    <name type="scientific">Propionispira arboris</name>
    <dbReference type="NCBI Taxonomy" id="84035"/>
    <lineage>
        <taxon>Bacteria</taxon>
        <taxon>Bacillati</taxon>
        <taxon>Bacillota</taxon>
        <taxon>Negativicutes</taxon>
        <taxon>Selenomonadales</taxon>
        <taxon>Selenomonadaceae</taxon>
        <taxon>Propionispira</taxon>
    </lineage>
</organism>
<dbReference type="GO" id="GO:0016787">
    <property type="term" value="F:hydrolase activity"/>
    <property type="evidence" value="ECO:0007669"/>
    <property type="project" value="UniProtKB-KW"/>
</dbReference>
<accession>A0A1H7C5B9</accession>
<gene>
    <name evidence="7" type="ORF">SAMN05660742_11990</name>
</gene>
<dbReference type="Pfam" id="PF18089">
    <property type="entry name" value="DAPG_hydrolase"/>
    <property type="match status" value="1"/>
</dbReference>
<dbReference type="AlphaFoldDB" id="A0A1H7C5B9"/>
<dbReference type="EMBL" id="FNZK01000019">
    <property type="protein sequence ID" value="SEJ84901.1"/>
    <property type="molecule type" value="Genomic_DNA"/>
</dbReference>
<keyword evidence="3" id="KW-0378">Hydrolase</keyword>
<dbReference type="InterPro" id="IPR041526">
    <property type="entry name" value="DAPG_hydrolase"/>
</dbReference>
<reference evidence="7 8" key="1">
    <citation type="submission" date="2016-10" db="EMBL/GenBank/DDBJ databases">
        <authorList>
            <person name="de Groot N.N."/>
        </authorList>
    </citation>
    <scope>NUCLEOTIDE SEQUENCE [LARGE SCALE GENOMIC DNA]</scope>
    <source>
        <strain evidence="7 8">DSM 2179</strain>
    </source>
</reference>
<evidence type="ECO:0000313" key="7">
    <source>
        <dbReference type="EMBL" id="SEJ84901.1"/>
    </source>
</evidence>
<keyword evidence="2" id="KW-0479">Metal-binding</keyword>
<evidence type="ECO:0000256" key="1">
    <source>
        <dbReference type="ARBA" id="ARBA00001947"/>
    </source>
</evidence>
<feature type="domain" description="DAPG hydrolase PhiG" evidence="6">
    <location>
        <begin position="44"/>
        <end position="253"/>
    </location>
</feature>
<dbReference type="RefSeq" id="WP_091834268.1">
    <property type="nucleotide sequence ID" value="NZ_FNZK01000019.1"/>
</dbReference>
<comment type="cofactor">
    <cofactor evidence="1">
        <name>Zn(2+)</name>
        <dbReference type="ChEBI" id="CHEBI:29105"/>
    </cofactor>
</comment>
<keyword evidence="8" id="KW-1185">Reference proteome</keyword>
<keyword evidence="4" id="KW-0862">Zinc</keyword>
<proteinExistence type="inferred from homology"/>
<evidence type="ECO:0000256" key="4">
    <source>
        <dbReference type="ARBA" id="ARBA00022833"/>
    </source>
</evidence>
<evidence type="ECO:0000313" key="8">
    <source>
        <dbReference type="Proteomes" id="UP000199662"/>
    </source>
</evidence>
<dbReference type="GO" id="GO:0046872">
    <property type="term" value="F:metal ion binding"/>
    <property type="evidence" value="ECO:0007669"/>
    <property type="project" value="UniProtKB-KW"/>
</dbReference>
<comment type="similarity">
    <text evidence="5">Belongs to the DAPG/phloretin hydrolase family.</text>
</comment>
<evidence type="ECO:0000256" key="2">
    <source>
        <dbReference type="ARBA" id="ARBA00022723"/>
    </source>
</evidence>
<name>A0A1H7C5B9_9FIRM</name>
<dbReference type="STRING" id="84035.SAMN05660742_11990"/>
<dbReference type="Proteomes" id="UP000199662">
    <property type="component" value="Unassembled WGS sequence"/>
</dbReference>